<evidence type="ECO:0000313" key="1">
    <source>
        <dbReference type="EMBL" id="ARU57817.1"/>
    </source>
</evidence>
<protein>
    <submittedName>
        <fullName evidence="1">Tetratricopeptide repeat protein</fullName>
    </submittedName>
</protein>
<dbReference type="EMBL" id="CP021425">
    <property type="protein sequence ID" value="ARU57817.1"/>
    <property type="molecule type" value="Genomic_DNA"/>
</dbReference>
<dbReference type="KEGG" id="ome:OLMES_3797"/>
<sequence length="281" mass="32305">MRVRVKWLKRLLIAMVVVSTSVVYALPKEHEMNRLMLAVEKYVSEQHWQKANQTLQDILALNTAVPTEFAFYQGRVLMEFQSWDNAKTALETYVVEAGTEGGFYRNALEQLTVIEEHLREDKADNPVDRKPAAESESEALVQRQDQYLSDLKSLYLTSDEQVALLRHINSLLANHSYQGQKIKRKVQSTGIAYKVSVDQSKDLLIQEKVFNADEGVKINLKRMSVFGVDPILRYGCDKESYVCWLYDPVDGYDRWLLIDRDDGVASELATALSRLIRRLQN</sequence>
<evidence type="ECO:0000313" key="2">
    <source>
        <dbReference type="Proteomes" id="UP000196027"/>
    </source>
</evidence>
<gene>
    <name evidence="1" type="ORF">OLMES_3797</name>
</gene>
<dbReference type="AlphaFoldDB" id="A0A1Y0IBD1"/>
<dbReference type="Proteomes" id="UP000196027">
    <property type="component" value="Chromosome"/>
</dbReference>
<reference evidence="1 2" key="1">
    <citation type="submission" date="2017-05" db="EMBL/GenBank/DDBJ databases">
        <title>Genomic insights into alkan degradation activity of Oleiphilus messinensis.</title>
        <authorList>
            <person name="Kozyavkin S.A."/>
            <person name="Slesarev A.I."/>
            <person name="Golyshin P.N."/>
            <person name="Korzhenkov A."/>
            <person name="Golyshina O.N."/>
            <person name="Toshchakov S.V."/>
        </authorList>
    </citation>
    <scope>NUCLEOTIDE SEQUENCE [LARGE SCALE GENOMIC DNA]</scope>
    <source>
        <strain evidence="1 2">ME102</strain>
    </source>
</reference>
<accession>A0A1Y0IBD1</accession>
<dbReference type="RefSeq" id="WP_087462670.1">
    <property type="nucleotide sequence ID" value="NZ_CP021425.1"/>
</dbReference>
<keyword evidence="2" id="KW-1185">Reference proteome</keyword>
<organism evidence="1 2">
    <name type="scientific">Oleiphilus messinensis</name>
    <dbReference type="NCBI Taxonomy" id="141451"/>
    <lineage>
        <taxon>Bacteria</taxon>
        <taxon>Pseudomonadati</taxon>
        <taxon>Pseudomonadota</taxon>
        <taxon>Gammaproteobacteria</taxon>
        <taxon>Oceanospirillales</taxon>
        <taxon>Oleiphilaceae</taxon>
        <taxon>Oleiphilus</taxon>
    </lineage>
</organism>
<dbReference type="OrthoDB" id="6357069at2"/>
<proteinExistence type="predicted"/>
<name>A0A1Y0IBD1_9GAMM</name>